<evidence type="ECO:0000259" key="9">
    <source>
        <dbReference type="Pfam" id="PF00218"/>
    </source>
</evidence>
<accession>Q0YU07</accession>
<dbReference type="InterPro" id="IPR013798">
    <property type="entry name" value="Indole-3-glycerol_P_synth_dom"/>
</dbReference>
<reference evidence="10 11" key="2">
    <citation type="submission" date="2006-07" db="EMBL/GenBank/DDBJ databases">
        <title>Sequencing of the draft genome and assembly of Chlorobium ferroxidans DSM 13031.</title>
        <authorList>
            <consortium name="US DOE Joint Genome Institute (JGI-PGF)"/>
            <person name="Copeland A."/>
            <person name="Lucas S."/>
            <person name="Lapidus A."/>
            <person name="Barry K."/>
            <person name="Glavina del Rio T."/>
            <person name="Dalin E."/>
            <person name="Tice H."/>
            <person name="Bruce D."/>
            <person name="Pitluck S."/>
            <person name="Richardson P."/>
        </authorList>
    </citation>
    <scope>NUCLEOTIDE SEQUENCE [LARGE SCALE GENOMIC DNA]</scope>
    <source>
        <strain evidence="10 11">DSM 13031</strain>
    </source>
</reference>
<dbReference type="HAMAP" id="MF_00134_B">
    <property type="entry name" value="IGPS_B"/>
    <property type="match status" value="1"/>
</dbReference>
<keyword evidence="7 8" id="KW-0456">Lyase</keyword>
<proteinExistence type="inferred from homology"/>
<dbReference type="Pfam" id="PF00218">
    <property type="entry name" value="IGPS"/>
    <property type="match status" value="1"/>
</dbReference>
<dbReference type="Proteomes" id="UP000004162">
    <property type="component" value="Unassembled WGS sequence"/>
</dbReference>
<protein>
    <recommendedName>
        <fullName evidence="8">Indole-3-glycerol phosphate synthase</fullName>
        <shortName evidence="8">IGPS</shortName>
        <ecNumber evidence="8">4.1.1.48</ecNumber>
    </recommendedName>
</protein>
<comment type="pathway">
    <text evidence="2 8">Amino-acid biosynthesis; L-tryptophan biosynthesis; L-tryptophan from chorismate: step 4/5.</text>
</comment>
<dbReference type="AlphaFoldDB" id="Q0YU07"/>
<dbReference type="GO" id="GO:0004640">
    <property type="term" value="F:phosphoribosylanthranilate isomerase activity"/>
    <property type="evidence" value="ECO:0007669"/>
    <property type="project" value="TreeGrafter"/>
</dbReference>
<name>Q0YU07_9CHLB</name>
<dbReference type="UniPathway" id="UPA00035">
    <property type="reaction ID" value="UER00043"/>
</dbReference>
<keyword evidence="6 8" id="KW-0057">Aromatic amino acid biosynthesis</keyword>
<dbReference type="RefSeq" id="WP_006365520.1">
    <property type="nucleotide sequence ID" value="NZ_AASE01000002.1"/>
</dbReference>
<dbReference type="Gene3D" id="3.20.20.70">
    <property type="entry name" value="Aldolase class I"/>
    <property type="match status" value="1"/>
</dbReference>
<keyword evidence="11" id="KW-1185">Reference proteome</keyword>
<gene>
    <name evidence="8" type="primary">trpC</name>
    <name evidence="10" type="ORF">CferDRAFT_1753</name>
</gene>
<evidence type="ECO:0000313" key="11">
    <source>
        <dbReference type="Proteomes" id="UP000004162"/>
    </source>
</evidence>
<reference evidence="10 11" key="1">
    <citation type="submission" date="2006-07" db="EMBL/GenBank/DDBJ databases">
        <title>Annotation of the draft genome assembly of Chlorobium ferroxidans DSM 13031.</title>
        <authorList>
            <consortium name="US DOE Joint Genome Institute (JGI-ORNL)"/>
            <person name="Larimer F."/>
            <person name="Land M."/>
            <person name="Hauser L."/>
        </authorList>
    </citation>
    <scope>NUCLEOTIDE SEQUENCE [LARGE SCALE GENOMIC DNA]</scope>
    <source>
        <strain evidence="10 11">DSM 13031</strain>
    </source>
</reference>
<evidence type="ECO:0000256" key="4">
    <source>
        <dbReference type="ARBA" id="ARBA00022793"/>
    </source>
</evidence>
<evidence type="ECO:0000256" key="1">
    <source>
        <dbReference type="ARBA" id="ARBA00001633"/>
    </source>
</evidence>
<dbReference type="SUPFAM" id="SSF51366">
    <property type="entry name" value="Ribulose-phoshate binding barrel"/>
    <property type="match status" value="1"/>
</dbReference>
<dbReference type="InterPro" id="IPR013785">
    <property type="entry name" value="Aldolase_TIM"/>
</dbReference>
<dbReference type="EC" id="4.1.1.48" evidence="8"/>
<dbReference type="GO" id="GO:0004425">
    <property type="term" value="F:indole-3-glycerol-phosphate synthase activity"/>
    <property type="evidence" value="ECO:0007669"/>
    <property type="project" value="UniProtKB-UniRule"/>
</dbReference>
<evidence type="ECO:0000256" key="5">
    <source>
        <dbReference type="ARBA" id="ARBA00022822"/>
    </source>
</evidence>
<sequence length="258" mass="28363">MTYLTRILEEKRREIAELKKEKPLQRYMAEQGSFALCRDFTAALKRSDGGVRLIAEIKKASPSRGLIVHDFDPAAIAGRYLELGASAYSVLTDRRFFQGSNDYLQLVSRSFPLPVLRKDFIIDETQIFESRLIGADAILLIVAALDRSQLADYLQVAASIGLHVLVEVHDHKELEQAVEAGAAIIGVNNRNLKDFSVDIQTSVILRPYIPSGVLAVAESGLKTAADIALIEQASFDAVLIGEGLHTSPELSSLTWSKP</sequence>
<dbReference type="PROSITE" id="PS00614">
    <property type="entry name" value="IGPS"/>
    <property type="match status" value="1"/>
</dbReference>
<evidence type="ECO:0000256" key="8">
    <source>
        <dbReference type="HAMAP-Rule" id="MF_00134"/>
    </source>
</evidence>
<evidence type="ECO:0000256" key="6">
    <source>
        <dbReference type="ARBA" id="ARBA00023141"/>
    </source>
</evidence>
<dbReference type="PANTHER" id="PTHR22854:SF2">
    <property type="entry name" value="INDOLE-3-GLYCEROL-PHOSPHATE SYNTHASE"/>
    <property type="match status" value="1"/>
</dbReference>
<evidence type="ECO:0000256" key="2">
    <source>
        <dbReference type="ARBA" id="ARBA00004696"/>
    </source>
</evidence>
<dbReference type="EMBL" id="AASE01000002">
    <property type="protein sequence ID" value="EAT59746.1"/>
    <property type="molecule type" value="Genomic_DNA"/>
</dbReference>
<dbReference type="CDD" id="cd00331">
    <property type="entry name" value="IGPS"/>
    <property type="match status" value="1"/>
</dbReference>
<dbReference type="FunFam" id="3.20.20.70:FF:000024">
    <property type="entry name" value="Indole-3-glycerol phosphate synthase"/>
    <property type="match status" value="1"/>
</dbReference>
<evidence type="ECO:0000313" key="10">
    <source>
        <dbReference type="EMBL" id="EAT59746.1"/>
    </source>
</evidence>
<keyword evidence="4 8" id="KW-0210">Decarboxylase</keyword>
<organism evidence="10 11">
    <name type="scientific">Chlorobium ferrooxidans DSM 13031</name>
    <dbReference type="NCBI Taxonomy" id="377431"/>
    <lineage>
        <taxon>Bacteria</taxon>
        <taxon>Pseudomonadati</taxon>
        <taxon>Chlorobiota</taxon>
        <taxon>Chlorobiia</taxon>
        <taxon>Chlorobiales</taxon>
        <taxon>Chlorobiaceae</taxon>
        <taxon>Chlorobium/Pelodictyon group</taxon>
        <taxon>Chlorobium</taxon>
    </lineage>
</organism>
<feature type="domain" description="Indole-3-glycerol phosphate synthase" evidence="9">
    <location>
        <begin position="4"/>
        <end position="250"/>
    </location>
</feature>
<comment type="caution">
    <text evidence="10">The sequence shown here is derived from an EMBL/GenBank/DDBJ whole genome shotgun (WGS) entry which is preliminary data.</text>
</comment>
<comment type="similarity">
    <text evidence="8">Belongs to the TrpC family.</text>
</comment>
<dbReference type="PANTHER" id="PTHR22854">
    <property type="entry name" value="TRYPTOPHAN BIOSYNTHESIS PROTEIN"/>
    <property type="match status" value="1"/>
</dbReference>
<dbReference type="InterPro" id="IPR001468">
    <property type="entry name" value="Indole-3-GlycerolPSynthase_CS"/>
</dbReference>
<evidence type="ECO:0000256" key="3">
    <source>
        <dbReference type="ARBA" id="ARBA00022605"/>
    </source>
</evidence>
<keyword evidence="3 8" id="KW-0028">Amino-acid biosynthesis</keyword>
<comment type="catalytic activity">
    <reaction evidence="1 8">
        <text>1-(2-carboxyphenylamino)-1-deoxy-D-ribulose 5-phosphate + H(+) = (1S,2R)-1-C-(indol-3-yl)glycerol 3-phosphate + CO2 + H2O</text>
        <dbReference type="Rhea" id="RHEA:23476"/>
        <dbReference type="ChEBI" id="CHEBI:15377"/>
        <dbReference type="ChEBI" id="CHEBI:15378"/>
        <dbReference type="ChEBI" id="CHEBI:16526"/>
        <dbReference type="ChEBI" id="CHEBI:58613"/>
        <dbReference type="ChEBI" id="CHEBI:58866"/>
        <dbReference type="EC" id="4.1.1.48"/>
    </reaction>
</comment>
<dbReference type="OrthoDB" id="9804217at2"/>
<dbReference type="GO" id="GO:0000162">
    <property type="term" value="P:L-tryptophan biosynthetic process"/>
    <property type="evidence" value="ECO:0007669"/>
    <property type="project" value="UniProtKB-UniRule"/>
</dbReference>
<keyword evidence="5 8" id="KW-0822">Tryptophan biosynthesis</keyword>
<dbReference type="NCBIfam" id="NF001377">
    <property type="entry name" value="PRK00278.2-4"/>
    <property type="match status" value="1"/>
</dbReference>
<dbReference type="InterPro" id="IPR011060">
    <property type="entry name" value="RibuloseP-bd_barrel"/>
</dbReference>
<evidence type="ECO:0000256" key="7">
    <source>
        <dbReference type="ARBA" id="ARBA00023239"/>
    </source>
</evidence>
<dbReference type="InterPro" id="IPR045186">
    <property type="entry name" value="Indole-3-glycerol_P_synth"/>
</dbReference>